<evidence type="ECO:0000256" key="1">
    <source>
        <dbReference type="SAM" id="MobiDB-lite"/>
    </source>
</evidence>
<proteinExistence type="predicted"/>
<dbReference type="Proteomes" id="UP000317078">
    <property type="component" value="Unassembled WGS sequence"/>
</dbReference>
<sequence>MAGPGGRRRPFLARAGPLNTVCSPARRYSSTGTTEGNPKVPSTTAAAPGKFGLRHGRVTGPTHPCPMREG</sequence>
<dbReference type="EMBL" id="RCZP01000002">
    <property type="protein sequence ID" value="TPG60254.1"/>
    <property type="molecule type" value="Genomic_DNA"/>
</dbReference>
<gene>
    <name evidence="2" type="ORF">EAH89_02355</name>
</gene>
<feature type="compositionally biased region" description="Polar residues" evidence="1">
    <location>
        <begin position="28"/>
        <end position="45"/>
    </location>
</feature>
<evidence type="ECO:0000313" key="3">
    <source>
        <dbReference type="Proteomes" id="UP000317078"/>
    </source>
</evidence>
<feature type="compositionally biased region" description="Basic residues" evidence="1">
    <location>
        <begin position="1"/>
        <end position="11"/>
    </location>
</feature>
<reference evidence="2 3" key="1">
    <citation type="journal article" date="2019" name="Environ. Microbiol.">
        <title>Species interactions and distinct microbial communities in high Arctic permafrost affected cryosols are associated with the CH4 and CO2 gas fluxes.</title>
        <authorList>
            <person name="Altshuler I."/>
            <person name="Hamel J."/>
            <person name="Turney S."/>
            <person name="Magnuson E."/>
            <person name="Levesque R."/>
            <person name="Greer C."/>
            <person name="Whyte L.G."/>
        </authorList>
    </citation>
    <scope>NUCLEOTIDE SEQUENCE [LARGE SCALE GENOMIC DNA]</scope>
    <source>
        <strain evidence="2 3">S9.3B</strain>
    </source>
</reference>
<organism evidence="2 3">
    <name type="scientific">Muricoccus nepalensis</name>
    <dbReference type="NCBI Taxonomy" id="1854500"/>
    <lineage>
        <taxon>Bacteria</taxon>
        <taxon>Pseudomonadati</taxon>
        <taxon>Pseudomonadota</taxon>
        <taxon>Alphaproteobacteria</taxon>
        <taxon>Acetobacterales</taxon>
        <taxon>Roseomonadaceae</taxon>
        <taxon>Muricoccus</taxon>
    </lineage>
</organism>
<accession>A0A502GEF1</accession>
<feature type="region of interest" description="Disordered" evidence="1">
    <location>
        <begin position="1"/>
        <end position="70"/>
    </location>
</feature>
<evidence type="ECO:0000313" key="2">
    <source>
        <dbReference type="EMBL" id="TPG60254.1"/>
    </source>
</evidence>
<dbReference type="AlphaFoldDB" id="A0A502GEF1"/>
<protein>
    <submittedName>
        <fullName evidence="2">Uncharacterized protein</fullName>
    </submittedName>
</protein>
<keyword evidence="3" id="KW-1185">Reference proteome</keyword>
<name>A0A502GEF1_9PROT</name>
<comment type="caution">
    <text evidence="2">The sequence shown here is derived from an EMBL/GenBank/DDBJ whole genome shotgun (WGS) entry which is preliminary data.</text>
</comment>